<gene>
    <name evidence="10" type="ORF">ISALK_11870</name>
</gene>
<evidence type="ECO:0000256" key="2">
    <source>
        <dbReference type="ARBA" id="ARBA00008610"/>
    </source>
</evidence>
<evidence type="ECO:0000256" key="6">
    <source>
        <dbReference type="ARBA" id="ARBA00023288"/>
    </source>
</evidence>
<dbReference type="RefSeq" id="WP_160722600.1">
    <property type="nucleotide sequence ID" value="NZ_SUMG01000018.1"/>
</dbReference>
<dbReference type="InterPro" id="IPR028082">
    <property type="entry name" value="Peripla_BP_I"/>
</dbReference>
<evidence type="ECO:0000313" key="11">
    <source>
        <dbReference type="Proteomes" id="UP000449710"/>
    </source>
</evidence>
<dbReference type="SUPFAM" id="SSF53822">
    <property type="entry name" value="Periplasmic binding protein-like I"/>
    <property type="match status" value="1"/>
</dbReference>
<dbReference type="EMBL" id="SUMG01000018">
    <property type="protein sequence ID" value="NBG89187.1"/>
    <property type="molecule type" value="Genomic_DNA"/>
</dbReference>
<evidence type="ECO:0000259" key="9">
    <source>
        <dbReference type="Pfam" id="PF02608"/>
    </source>
</evidence>
<dbReference type="PROSITE" id="PS51257">
    <property type="entry name" value="PROKAR_LIPOPROTEIN"/>
    <property type="match status" value="1"/>
</dbReference>
<evidence type="ECO:0000256" key="1">
    <source>
        <dbReference type="ARBA" id="ARBA00004193"/>
    </source>
</evidence>
<comment type="subcellular location">
    <subcellularLocation>
        <location evidence="1">Cell membrane</location>
        <topology evidence="1">Lipid-anchor</topology>
    </subcellularLocation>
</comment>
<organism evidence="10 11">
    <name type="scientific">Isachenkonia alkalipeptolytica</name>
    <dbReference type="NCBI Taxonomy" id="2565777"/>
    <lineage>
        <taxon>Bacteria</taxon>
        <taxon>Bacillati</taxon>
        <taxon>Bacillota</taxon>
        <taxon>Clostridia</taxon>
        <taxon>Eubacteriales</taxon>
        <taxon>Clostridiaceae</taxon>
        <taxon>Isachenkonia</taxon>
    </lineage>
</organism>
<dbReference type="InterPro" id="IPR050957">
    <property type="entry name" value="BMP_lipoprotein"/>
</dbReference>
<dbReference type="InterPro" id="IPR003760">
    <property type="entry name" value="PnrA-like"/>
</dbReference>
<keyword evidence="6" id="KW-0449">Lipoprotein</keyword>
<feature type="domain" description="ABC transporter substrate-binding protein PnrA-like" evidence="9">
    <location>
        <begin position="61"/>
        <end position="362"/>
    </location>
</feature>
<feature type="chain" id="PRO_5041375484" evidence="8">
    <location>
        <begin position="22"/>
        <end position="369"/>
    </location>
</feature>
<keyword evidence="4 8" id="KW-0732">Signal</keyword>
<reference evidence="10 11" key="1">
    <citation type="submission" date="2019-04" db="EMBL/GenBank/DDBJ databases">
        <title>Isachenkonia alkalipeptolytica gen. nov. sp. nov. a new anaerobic, alkiliphilic organothrophic bacterium capable to reduce synthesized ferrihydrite isolated from a soda lake.</title>
        <authorList>
            <person name="Toshchakov S.V."/>
            <person name="Zavarzina D.G."/>
            <person name="Zhilina T.N."/>
            <person name="Kostrikina N.A."/>
            <person name="Kublanov I.V."/>
        </authorList>
    </citation>
    <scope>NUCLEOTIDE SEQUENCE [LARGE SCALE GENOMIC DNA]</scope>
    <source>
        <strain evidence="10 11">Z-1701</strain>
    </source>
</reference>
<dbReference type="Pfam" id="PF02608">
    <property type="entry name" value="Bmp"/>
    <property type="match status" value="1"/>
</dbReference>
<protein>
    <submittedName>
        <fullName evidence="10">BMP family ABC transporter substrate-binding protein</fullName>
    </submittedName>
</protein>
<accession>A0AA44BEQ3</accession>
<dbReference type="PANTHER" id="PTHR34296">
    <property type="entry name" value="TRANSCRIPTIONAL ACTIVATOR PROTEIN MED"/>
    <property type="match status" value="1"/>
</dbReference>
<evidence type="ECO:0000256" key="7">
    <source>
        <dbReference type="SAM" id="MobiDB-lite"/>
    </source>
</evidence>
<dbReference type="GO" id="GO:0005886">
    <property type="term" value="C:plasma membrane"/>
    <property type="evidence" value="ECO:0007669"/>
    <property type="project" value="UniProtKB-SubCell"/>
</dbReference>
<comment type="similarity">
    <text evidence="2">Belongs to the BMP lipoprotein family.</text>
</comment>
<keyword evidence="5" id="KW-0472">Membrane</keyword>
<proteinExistence type="inferred from homology"/>
<dbReference type="AlphaFoldDB" id="A0AA44BEQ3"/>
<evidence type="ECO:0000256" key="3">
    <source>
        <dbReference type="ARBA" id="ARBA00022475"/>
    </source>
</evidence>
<dbReference type="Gene3D" id="3.40.50.2300">
    <property type="match status" value="2"/>
</dbReference>
<evidence type="ECO:0000256" key="5">
    <source>
        <dbReference type="ARBA" id="ARBA00023136"/>
    </source>
</evidence>
<feature type="compositionally biased region" description="Acidic residues" evidence="7">
    <location>
        <begin position="28"/>
        <end position="49"/>
    </location>
</feature>
<evidence type="ECO:0000256" key="4">
    <source>
        <dbReference type="ARBA" id="ARBA00022729"/>
    </source>
</evidence>
<feature type="signal peptide" evidence="8">
    <location>
        <begin position="1"/>
        <end position="21"/>
    </location>
</feature>
<name>A0AA44BEQ3_9CLOT</name>
<keyword evidence="3" id="KW-1003">Cell membrane</keyword>
<comment type="caution">
    <text evidence="10">The sequence shown here is derived from an EMBL/GenBank/DDBJ whole genome shotgun (WGS) entry which is preliminary data.</text>
</comment>
<evidence type="ECO:0000313" key="10">
    <source>
        <dbReference type="EMBL" id="NBG89187.1"/>
    </source>
</evidence>
<sequence length="369" mass="39838">MKKNLWVLVLVALLAMTLALTGCGNGEDNGEDVDPDDNGEAVDPDDDNDEDEYVEDFFVGLVTDTGGIDDQSFNQGTWEGIQDFADEYGAETNYLQSEADADYIPNLSSFADDQVDLIVAPGFLFEDAIGQVADNFPNQNFLLIDAVVERDNIVNAIFAEEQGSFLVGVAAALTAQEAGEDTVGYIGGVDFELIQKFEAGFEAGVWAVDPDMNVLVEYVGDFSDPSTGGSIASIMFDDGAYVIYHAAGGSGNGMINEAMERRGDGDDVWAIGVDRDQYEDGIYDGENSAILTSMMKRVDVAAYEVAVMTYEGNFPGGDIIEFDLENEGVSLPEENPNLSDDIIAEVQNYIDQIVSGEIEVPSLPSRLQE</sequence>
<dbReference type="PANTHER" id="PTHR34296:SF2">
    <property type="entry name" value="ABC TRANSPORTER GUANOSINE-BINDING PROTEIN NUPN"/>
    <property type="match status" value="1"/>
</dbReference>
<dbReference type="CDD" id="cd06354">
    <property type="entry name" value="PBP1_PrnA-like"/>
    <property type="match status" value="1"/>
</dbReference>
<dbReference type="Proteomes" id="UP000449710">
    <property type="component" value="Unassembled WGS sequence"/>
</dbReference>
<evidence type="ECO:0000256" key="8">
    <source>
        <dbReference type="SAM" id="SignalP"/>
    </source>
</evidence>
<keyword evidence="11" id="KW-1185">Reference proteome</keyword>
<feature type="region of interest" description="Disordered" evidence="7">
    <location>
        <begin position="26"/>
        <end position="49"/>
    </location>
</feature>